<keyword evidence="14" id="KW-1185">Reference proteome</keyword>
<evidence type="ECO:0000256" key="1">
    <source>
        <dbReference type="ARBA" id="ARBA00004167"/>
    </source>
</evidence>
<reference evidence="13" key="1">
    <citation type="submission" date="2020-04" db="EMBL/GenBank/DDBJ databases">
        <authorList>
            <person name="Alioto T."/>
            <person name="Alioto T."/>
            <person name="Gomez Garrido J."/>
        </authorList>
    </citation>
    <scope>NUCLEOTIDE SEQUENCE</scope>
    <source>
        <strain evidence="13">A484AB</strain>
    </source>
</reference>
<dbReference type="InterPro" id="IPR008266">
    <property type="entry name" value="Tyr_kinase_AS"/>
</dbReference>
<keyword evidence="12" id="KW-0472">Membrane</keyword>
<accession>A0A7D9DRA7</accession>
<dbReference type="PROSITE" id="PS50011">
    <property type="entry name" value="PROTEIN_KINASE_DOM"/>
    <property type="match status" value="1"/>
</dbReference>
<evidence type="ECO:0000256" key="4">
    <source>
        <dbReference type="ARBA" id="ARBA00022777"/>
    </source>
</evidence>
<evidence type="ECO:0000256" key="6">
    <source>
        <dbReference type="ARBA" id="ARBA00023137"/>
    </source>
</evidence>
<dbReference type="InterPro" id="IPR036790">
    <property type="entry name" value="Frizzled_dom_sf"/>
</dbReference>
<dbReference type="InterPro" id="IPR000719">
    <property type="entry name" value="Prot_kinase_dom"/>
</dbReference>
<comment type="caution">
    <text evidence="9">Lacks conserved residue(s) required for the propagation of feature annotation.</text>
</comment>
<evidence type="ECO:0000313" key="13">
    <source>
        <dbReference type="EMBL" id="CAB3991420.1"/>
    </source>
</evidence>
<dbReference type="SUPFAM" id="SSF56112">
    <property type="entry name" value="Protein kinase-like (PK-like)"/>
    <property type="match status" value="1"/>
</dbReference>
<keyword evidence="12" id="KW-0812">Transmembrane</keyword>
<evidence type="ECO:0000256" key="8">
    <source>
        <dbReference type="ARBA" id="ARBA00051243"/>
    </source>
</evidence>
<evidence type="ECO:0000313" key="14">
    <source>
        <dbReference type="Proteomes" id="UP001152795"/>
    </source>
</evidence>
<dbReference type="Gene3D" id="1.10.2000.10">
    <property type="entry name" value="Frizzled cysteine-rich domain"/>
    <property type="match status" value="1"/>
</dbReference>
<evidence type="ECO:0000256" key="10">
    <source>
        <dbReference type="PROSITE-ProRule" id="PRU10141"/>
    </source>
</evidence>
<dbReference type="Gene3D" id="1.10.510.10">
    <property type="entry name" value="Transferase(Phosphotransferase) domain 1"/>
    <property type="match status" value="1"/>
</dbReference>
<dbReference type="InterPro" id="IPR020067">
    <property type="entry name" value="Frizzled_dom"/>
</dbReference>
<dbReference type="PROSITE" id="PS00107">
    <property type="entry name" value="PROTEIN_KINASE_ATP"/>
    <property type="match status" value="1"/>
</dbReference>
<dbReference type="GO" id="GO:0005886">
    <property type="term" value="C:plasma membrane"/>
    <property type="evidence" value="ECO:0007669"/>
    <property type="project" value="TreeGrafter"/>
</dbReference>
<feature type="transmembrane region" description="Helical" evidence="12">
    <location>
        <begin position="190"/>
        <end position="211"/>
    </location>
</feature>
<dbReference type="PANTHER" id="PTHR24416:SF614">
    <property type="entry name" value="PROTEIN KINASE DOMAIN-CONTAINING PROTEIN"/>
    <property type="match status" value="1"/>
</dbReference>
<dbReference type="AlphaFoldDB" id="A0A7D9DRA7"/>
<feature type="compositionally biased region" description="Low complexity" evidence="11">
    <location>
        <begin position="12"/>
        <end position="24"/>
    </location>
</feature>
<dbReference type="InterPro" id="IPR017441">
    <property type="entry name" value="Protein_kinase_ATP_BS"/>
</dbReference>
<dbReference type="PRINTS" id="PR00109">
    <property type="entry name" value="TYRKINASE"/>
</dbReference>
<dbReference type="PANTHER" id="PTHR24416">
    <property type="entry name" value="TYROSINE-PROTEIN KINASE RECEPTOR"/>
    <property type="match status" value="1"/>
</dbReference>
<keyword evidence="4 13" id="KW-0418">Kinase</keyword>
<organism evidence="13 14">
    <name type="scientific">Paramuricea clavata</name>
    <name type="common">Red gorgonian</name>
    <name type="synonym">Violescent sea-whip</name>
    <dbReference type="NCBI Taxonomy" id="317549"/>
    <lineage>
        <taxon>Eukaryota</taxon>
        <taxon>Metazoa</taxon>
        <taxon>Cnidaria</taxon>
        <taxon>Anthozoa</taxon>
        <taxon>Octocorallia</taxon>
        <taxon>Malacalcyonacea</taxon>
        <taxon>Plexauridae</taxon>
        <taxon>Paramuricea</taxon>
    </lineage>
</organism>
<comment type="subcellular location">
    <subcellularLocation>
        <location evidence="1">Membrane</location>
        <topology evidence="1">Single-pass membrane protein</topology>
    </subcellularLocation>
</comment>
<proteinExistence type="predicted"/>
<gene>
    <name evidence="13" type="ORF">PACLA_8A015250</name>
</gene>
<dbReference type="FunFam" id="1.10.510.10:FF:000554">
    <property type="entry name" value="Predicted protein"/>
    <property type="match status" value="1"/>
</dbReference>
<evidence type="ECO:0000256" key="3">
    <source>
        <dbReference type="ARBA" id="ARBA00022741"/>
    </source>
</evidence>
<dbReference type="EMBL" id="CACRXK020001847">
    <property type="protein sequence ID" value="CAB3991420.1"/>
    <property type="molecule type" value="Genomic_DNA"/>
</dbReference>
<dbReference type="GO" id="GO:0010976">
    <property type="term" value="P:positive regulation of neuron projection development"/>
    <property type="evidence" value="ECO:0007669"/>
    <property type="project" value="TreeGrafter"/>
</dbReference>
<feature type="region of interest" description="Disordered" evidence="11">
    <location>
        <begin position="1"/>
        <end position="30"/>
    </location>
</feature>
<evidence type="ECO:0000256" key="9">
    <source>
        <dbReference type="PROSITE-ProRule" id="PRU00090"/>
    </source>
</evidence>
<dbReference type="InterPro" id="IPR011009">
    <property type="entry name" value="Kinase-like_dom_sf"/>
</dbReference>
<keyword evidence="5 10" id="KW-0067">ATP-binding</keyword>
<dbReference type="GO" id="GO:0004714">
    <property type="term" value="F:transmembrane receptor protein tyrosine kinase activity"/>
    <property type="evidence" value="ECO:0007669"/>
    <property type="project" value="UniProtKB-EC"/>
</dbReference>
<dbReference type="Proteomes" id="UP001152795">
    <property type="component" value="Unassembled WGS sequence"/>
</dbReference>
<comment type="catalytic activity">
    <reaction evidence="8">
        <text>L-tyrosyl-[protein] + ATP = O-phospho-L-tyrosyl-[protein] + ADP + H(+)</text>
        <dbReference type="Rhea" id="RHEA:10596"/>
        <dbReference type="Rhea" id="RHEA-COMP:10136"/>
        <dbReference type="Rhea" id="RHEA-COMP:20101"/>
        <dbReference type="ChEBI" id="CHEBI:15378"/>
        <dbReference type="ChEBI" id="CHEBI:30616"/>
        <dbReference type="ChEBI" id="CHEBI:46858"/>
        <dbReference type="ChEBI" id="CHEBI:61978"/>
        <dbReference type="ChEBI" id="CHEBI:456216"/>
        <dbReference type="EC" id="2.7.10.1"/>
    </reaction>
</comment>
<dbReference type="PROSITE" id="PS00109">
    <property type="entry name" value="PROTEIN_KINASE_TYR"/>
    <property type="match status" value="1"/>
</dbReference>
<dbReference type="SMART" id="SM00219">
    <property type="entry name" value="TyrKc"/>
    <property type="match status" value="1"/>
</dbReference>
<evidence type="ECO:0000256" key="2">
    <source>
        <dbReference type="ARBA" id="ARBA00022679"/>
    </source>
</evidence>
<dbReference type="GO" id="GO:0051897">
    <property type="term" value="P:positive regulation of phosphatidylinositol 3-kinase/protein kinase B signal transduction"/>
    <property type="evidence" value="ECO:0007669"/>
    <property type="project" value="TreeGrafter"/>
</dbReference>
<keyword evidence="3 10" id="KW-0547">Nucleotide-binding</keyword>
<keyword evidence="12" id="KW-1133">Transmembrane helix</keyword>
<dbReference type="Gene3D" id="3.30.200.20">
    <property type="entry name" value="Phosphorylase Kinase, domain 1"/>
    <property type="match status" value="1"/>
</dbReference>
<feature type="binding site" evidence="10">
    <location>
        <position position="317"/>
    </location>
    <ligand>
        <name>ATP</name>
        <dbReference type="ChEBI" id="CHEBI:30616"/>
    </ligand>
</feature>
<dbReference type="InterPro" id="IPR001245">
    <property type="entry name" value="Ser-Thr/Tyr_kinase_cat_dom"/>
</dbReference>
<dbReference type="InterPro" id="IPR020635">
    <property type="entry name" value="Tyr_kinase_cat_dom"/>
</dbReference>
<dbReference type="GO" id="GO:0005524">
    <property type="term" value="F:ATP binding"/>
    <property type="evidence" value="ECO:0007669"/>
    <property type="project" value="UniProtKB-UniRule"/>
</dbReference>
<dbReference type="PROSITE" id="PS50038">
    <property type="entry name" value="FZ"/>
    <property type="match status" value="1"/>
</dbReference>
<comment type="caution">
    <text evidence="13">The sequence shown here is derived from an EMBL/GenBank/DDBJ whole genome shotgun (WGS) entry which is preliminary data.</text>
</comment>
<evidence type="ECO:0000256" key="11">
    <source>
        <dbReference type="SAM" id="MobiDB-lite"/>
    </source>
</evidence>
<name>A0A7D9DRA7_PARCT</name>
<protein>
    <submittedName>
        <fullName evidence="13">Muscle, skeletal receptor tyrosine kinase</fullName>
    </submittedName>
</protein>
<evidence type="ECO:0000256" key="5">
    <source>
        <dbReference type="ARBA" id="ARBA00022840"/>
    </source>
</evidence>
<sequence>MVTSTLHKGPHPTSTPTTQVKPTSTPSPPKPGFCAKYNRQPCQDVLNRSWTQFNETERYFDSKLGINGSEMFLSLMLQESDRQITNDPRCKWLIEVALCQYTLSPCMPDDRPVSICREDCESLTQECKVSLNRLIGSADILTNIKKYDFAHLVLPTNCSYYPSGKTGNHSCVYIGLFDHSKTSSKTSQEILWISIGAGSAFLLILLFIIILTCCKKQRRKKLEEGIELAEVTLRPKSTVDYASTMKARLSQMLEMRSSLSSKIAEMFDPSKLKQFSLDNIEYISDLGEGQFGLVFKGAASGIDDCEEASEQTIVAVKTLKKDSNESSQDEFNQEVALMSVLDHPNIVKLLAVATEEEPYCMIFEFMEFGDLNQFLRKIKPIDGSEEVPELELCLEDSISICQQVASGMSYLASLHFVHRDLATRNCLVGTGLVVKIADFGLARDIYSSDYYKVRGDAMLPVRWMPPEAVLHGKFTVESDVYSYGILIWEVFTYALQPYYGYTNEEVIGFAKQGVLLGQPDDCPNHIYNLMLDCWNRTSEKRPDFTMIIKRLVKDPPVSDYCTPRTLSVTAEEPGENVAMTLDEPVGKIPVPKPVKPENHYVLPGAIVNCGFKSDNGECSNGKAETLPVVHNKSENEVLAERYSNITAV</sequence>
<keyword evidence="6" id="KW-0829">Tyrosine-protein kinase</keyword>
<dbReference type="InterPro" id="IPR050122">
    <property type="entry name" value="RTK"/>
</dbReference>
<keyword evidence="7" id="KW-1015">Disulfide bond</keyword>
<dbReference type="GO" id="GO:0007169">
    <property type="term" value="P:cell surface receptor protein tyrosine kinase signaling pathway"/>
    <property type="evidence" value="ECO:0007669"/>
    <property type="project" value="TreeGrafter"/>
</dbReference>
<dbReference type="Pfam" id="PF07714">
    <property type="entry name" value="PK_Tyr_Ser-Thr"/>
    <property type="match status" value="1"/>
</dbReference>
<dbReference type="OrthoDB" id="3256376at2759"/>
<keyword evidence="2" id="KW-0808">Transferase</keyword>
<evidence type="ECO:0000256" key="7">
    <source>
        <dbReference type="ARBA" id="ARBA00023157"/>
    </source>
</evidence>
<keyword evidence="13" id="KW-0675">Receptor</keyword>
<dbReference type="GO" id="GO:0043235">
    <property type="term" value="C:receptor complex"/>
    <property type="evidence" value="ECO:0007669"/>
    <property type="project" value="TreeGrafter"/>
</dbReference>
<evidence type="ECO:0000256" key="12">
    <source>
        <dbReference type="SAM" id="Phobius"/>
    </source>
</evidence>